<name>A0A1B6HJQ7_9HEMI</name>
<protein>
    <submittedName>
        <fullName evidence="4">Uncharacterized protein</fullName>
    </submittedName>
</protein>
<dbReference type="GO" id="GO:0140662">
    <property type="term" value="F:ATP-dependent protein folding chaperone"/>
    <property type="evidence" value="ECO:0007669"/>
    <property type="project" value="InterPro"/>
</dbReference>
<evidence type="ECO:0000256" key="1">
    <source>
        <dbReference type="ARBA" id="ARBA00007381"/>
    </source>
</evidence>
<reference evidence="4" key="1">
    <citation type="submission" date="2015-11" db="EMBL/GenBank/DDBJ databases">
        <title>De novo transcriptome assembly of four potential Pierce s Disease insect vectors from Arizona vineyards.</title>
        <authorList>
            <person name="Tassone E.E."/>
        </authorList>
    </citation>
    <scope>NUCLEOTIDE SEQUENCE</scope>
</reference>
<evidence type="ECO:0000313" key="4">
    <source>
        <dbReference type="EMBL" id="JAS74912.1"/>
    </source>
</evidence>
<dbReference type="AlphaFoldDB" id="A0A1B6HJQ7"/>
<accession>A0A1B6HJQ7</accession>
<evidence type="ECO:0000256" key="2">
    <source>
        <dbReference type="ARBA" id="ARBA00022741"/>
    </source>
</evidence>
<keyword evidence="2" id="KW-0547">Nucleotide-binding</keyword>
<organism evidence="4">
    <name type="scientific">Homalodisca liturata</name>
    <dbReference type="NCBI Taxonomy" id="320908"/>
    <lineage>
        <taxon>Eukaryota</taxon>
        <taxon>Metazoa</taxon>
        <taxon>Ecdysozoa</taxon>
        <taxon>Arthropoda</taxon>
        <taxon>Hexapoda</taxon>
        <taxon>Insecta</taxon>
        <taxon>Pterygota</taxon>
        <taxon>Neoptera</taxon>
        <taxon>Paraneoptera</taxon>
        <taxon>Hemiptera</taxon>
        <taxon>Auchenorrhyncha</taxon>
        <taxon>Membracoidea</taxon>
        <taxon>Cicadellidae</taxon>
        <taxon>Cicadellinae</taxon>
        <taxon>Proconiini</taxon>
        <taxon>Homalodisca</taxon>
    </lineage>
</organism>
<dbReference type="InterPro" id="IPR029047">
    <property type="entry name" value="HSP70_peptide-bd_sf"/>
</dbReference>
<evidence type="ECO:0000256" key="3">
    <source>
        <dbReference type="ARBA" id="ARBA00022840"/>
    </source>
</evidence>
<dbReference type="GO" id="GO:0005524">
    <property type="term" value="F:ATP binding"/>
    <property type="evidence" value="ECO:0007669"/>
    <property type="project" value="UniProtKB-KW"/>
</dbReference>
<proteinExistence type="inferred from homology"/>
<feature type="non-terminal residue" evidence="4">
    <location>
        <position position="1"/>
    </location>
</feature>
<sequence>PTLAVRSRGGEMSVMVFSRSVPILSNAALTAARLFDVPGHEDCDVYVRVYELERSNANRYVYLGMTQLSLPECHGDRCIIVSFRIHKNIFVVMATEMETNEINEIDILESEGLSEETQAP</sequence>
<dbReference type="InterPro" id="IPR013126">
    <property type="entry name" value="Hsp_70_fam"/>
</dbReference>
<dbReference type="Pfam" id="PF00012">
    <property type="entry name" value="HSP70"/>
    <property type="match status" value="1"/>
</dbReference>
<dbReference type="Gene3D" id="2.60.34.10">
    <property type="entry name" value="Substrate Binding Domain Of DNAk, Chain A, domain 1"/>
    <property type="match status" value="1"/>
</dbReference>
<feature type="non-terminal residue" evidence="4">
    <location>
        <position position="120"/>
    </location>
</feature>
<dbReference type="EMBL" id="GECU01032794">
    <property type="protein sequence ID" value="JAS74912.1"/>
    <property type="molecule type" value="Transcribed_RNA"/>
</dbReference>
<keyword evidence="3" id="KW-0067">ATP-binding</keyword>
<gene>
    <name evidence="4" type="ORF">g.40681</name>
</gene>
<comment type="similarity">
    <text evidence="1">Belongs to the heat shock protein 70 family.</text>
</comment>